<dbReference type="OrthoDB" id="6191536at2"/>
<dbReference type="InterPro" id="IPR050266">
    <property type="entry name" value="AB_hydrolase_sf"/>
</dbReference>
<dbReference type="RefSeq" id="WP_120107685.1">
    <property type="nucleotide sequence ID" value="NZ_QXQB01000001.1"/>
</dbReference>
<dbReference type="PANTHER" id="PTHR43798">
    <property type="entry name" value="MONOACYLGLYCEROL LIPASE"/>
    <property type="match status" value="1"/>
</dbReference>
<organism evidence="2 3">
    <name type="scientific">Paenibacillus pinisoli</name>
    <dbReference type="NCBI Taxonomy" id="1276110"/>
    <lineage>
        <taxon>Bacteria</taxon>
        <taxon>Bacillati</taxon>
        <taxon>Bacillota</taxon>
        <taxon>Bacilli</taxon>
        <taxon>Bacillales</taxon>
        <taxon>Paenibacillaceae</taxon>
        <taxon>Paenibacillus</taxon>
    </lineage>
</organism>
<evidence type="ECO:0000313" key="3">
    <source>
        <dbReference type="Proteomes" id="UP000267798"/>
    </source>
</evidence>
<dbReference type="PANTHER" id="PTHR43798:SF33">
    <property type="entry name" value="HYDROLASE, PUTATIVE (AFU_ORTHOLOGUE AFUA_2G14860)-RELATED"/>
    <property type="match status" value="1"/>
</dbReference>
<dbReference type="GO" id="GO:0016787">
    <property type="term" value="F:hydrolase activity"/>
    <property type="evidence" value="ECO:0007669"/>
    <property type="project" value="UniProtKB-KW"/>
</dbReference>
<dbReference type="InterPro" id="IPR029058">
    <property type="entry name" value="AB_hydrolase_fold"/>
</dbReference>
<proteinExistence type="predicted"/>
<evidence type="ECO:0000313" key="2">
    <source>
        <dbReference type="EMBL" id="RJX41324.1"/>
    </source>
</evidence>
<dbReference type="InterPro" id="IPR000073">
    <property type="entry name" value="AB_hydrolase_1"/>
</dbReference>
<evidence type="ECO:0000259" key="1">
    <source>
        <dbReference type="Pfam" id="PF00561"/>
    </source>
</evidence>
<dbReference type="Pfam" id="PF00561">
    <property type="entry name" value="Abhydrolase_1"/>
    <property type="match status" value="1"/>
</dbReference>
<gene>
    <name evidence="2" type="ORF">D3P09_04900</name>
</gene>
<protein>
    <submittedName>
        <fullName evidence="2">Alpha/beta hydrolase</fullName>
    </submittedName>
</protein>
<name>A0A3A6Q667_9BACL</name>
<dbReference type="Proteomes" id="UP000267798">
    <property type="component" value="Unassembled WGS sequence"/>
</dbReference>
<keyword evidence="2" id="KW-0378">Hydrolase</keyword>
<dbReference type="SUPFAM" id="SSF53474">
    <property type="entry name" value="alpha/beta-Hydrolases"/>
    <property type="match status" value="1"/>
</dbReference>
<dbReference type="PRINTS" id="PR00111">
    <property type="entry name" value="ABHYDROLASE"/>
</dbReference>
<dbReference type="AlphaFoldDB" id="A0A3A6Q667"/>
<dbReference type="EMBL" id="QXQB01000001">
    <property type="protein sequence ID" value="RJX41324.1"/>
    <property type="molecule type" value="Genomic_DNA"/>
</dbReference>
<dbReference type="Gene3D" id="3.40.50.1820">
    <property type="entry name" value="alpha/beta hydrolase"/>
    <property type="match status" value="1"/>
</dbReference>
<dbReference type="GO" id="GO:0016020">
    <property type="term" value="C:membrane"/>
    <property type="evidence" value="ECO:0007669"/>
    <property type="project" value="TreeGrafter"/>
</dbReference>
<accession>A0A3A6Q667</accession>
<reference evidence="2 3" key="1">
    <citation type="submission" date="2018-09" db="EMBL/GenBank/DDBJ databases">
        <title>Paenibacillus aracenensis nov. sp. isolated from a cave in southern Spain.</title>
        <authorList>
            <person name="Jurado V."/>
            <person name="Gutierrez-Patricio S."/>
            <person name="Gonzalez-Pimentel J.L."/>
            <person name="Miller A.Z."/>
            <person name="Laiz L."/>
            <person name="Saiz-Jimenez C."/>
        </authorList>
    </citation>
    <scope>NUCLEOTIDE SEQUENCE [LARGE SCALE GENOMIC DNA]</scope>
    <source>
        <strain evidence="2 3">JCM 19203</strain>
    </source>
</reference>
<comment type="caution">
    <text evidence="2">The sequence shown here is derived from an EMBL/GenBank/DDBJ whole genome shotgun (WGS) entry which is preliminary data.</text>
</comment>
<keyword evidence="3" id="KW-1185">Reference proteome</keyword>
<sequence>MPLELRTIEKDGCTIHYWMTPEHRGPWLVFMHGAGADHRMFNEQLQALDDRYGMLLWDARGHGQSRPIGADFSIPLLVEDMLAILNREGIERATFIGQSMGGNTAQEIAFYHPDRVENLILIDCTCNTMKLSFMEKLLISMTPFLLSIYPWNMMIKQSARASSVKRDVHEYLHECFHLVGATDFKKIFLATTASLHEEEDYRIQRPFLLVCGVHDKTGNIKKKAPLWAEREPACEFHWIDHAGHCANQDHPEEFNRLMLAFLDQHSPINAKANIE</sequence>
<feature type="domain" description="AB hydrolase-1" evidence="1">
    <location>
        <begin position="26"/>
        <end position="124"/>
    </location>
</feature>